<evidence type="ECO:0000256" key="1">
    <source>
        <dbReference type="SAM" id="MobiDB-lite"/>
    </source>
</evidence>
<reference evidence="2 3" key="1">
    <citation type="journal article" date="2016" name="Nat. Commun.">
        <title>Ectomycorrhizal ecology is imprinted in the genome of the dominant symbiotic fungus Cenococcum geophilum.</title>
        <authorList>
            <consortium name="DOE Joint Genome Institute"/>
            <person name="Peter M."/>
            <person name="Kohler A."/>
            <person name="Ohm R.A."/>
            <person name="Kuo A."/>
            <person name="Krutzmann J."/>
            <person name="Morin E."/>
            <person name="Arend M."/>
            <person name="Barry K.W."/>
            <person name="Binder M."/>
            <person name="Choi C."/>
            <person name="Clum A."/>
            <person name="Copeland A."/>
            <person name="Grisel N."/>
            <person name="Haridas S."/>
            <person name="Kipfer T."/>
            <person name="LaButti K."/>
            <person name="Lindquist E."/>
            <person name="Lipzen A."/>
            <person name="Maire R."/>
            <person name="Meier B."/>
            <person name="Mihaltcheva S."/>
            <person name="Molinier V."/>
            <person name="Murat C."/>
            <person name="Poggeler S."/>
            <person name="Quandt C.A."/>
            <person name="Sperisen C."/>
            <person name="Tritt A."/>
            <person name="Tisserant E."/>
            <person name="Crous P.W."/>
            <person name="Henrissat B."/>
            <person name="Nehls U."/>
            <person name="Egli S."/>
            <person name="Spatafora J.W."/>
            <person name="Grigoriev I.V."/>
            <person name="Martin F.M."/>
        </authorList>
    </citation>
    <scope>NUCLEOTIDE SEQUENCE [LARGE SCALE GENOMIC DNA]</scope>
    <source>
        <strain evidence="2 3">CBS 459.81</strain>
    </source>
</reference>
<evidence type="ECO:0000313" key="2">
    <source>
        <dbReference type="EMBL" id="OCK76514.1"/>
    </source>
</evidence>
<organism evidence="2 3">
    <name type="scientific">Lepidopterella palustris CBS 459.81</name>
    <dbReference type="NCBI Taxonomy" id="1314670"/>
    <lineage>
        <taxon>Eukaryota</taxon>
        <taxon>Fungi</taxon>
        <taxon>Dikarya</taxon>
        <taxon>Ascomycota</taxon>
        <taxon>Pezizomycotina</taxon>
        <taxon>Dothideomycetes</taxon>
        <taxon>Pleosporomycetidae</taxon>
        <taxon>Mytilinidiales</taxon>
        <taxon>Argynnaceae</taxon>
        <taxon>Lepidopterella</taxon>
    </lineage>
</organism>
<dbReference type="AlphaFoldDB" id="A0A8E2JBK5"/>
<keyword evidence="3" id="KW-1185">Reference proteome</keyword>
<feature type="region of interest" description="Disordered" evidence="1">
    <location>
        <begin position="1"/>
        <end position="51"/>
    </location>
</feature>
<gene>
    <name evidence="2" type="ORF">K432DRAFT_385389</name>
</gene>
<dbReference type="Proteomes" id="UP000250266">
    <property type="component" value="Unassembled WGS sequence"/>
</dbReference>
<feature type="compositionally biased region" description="Acidic residues" evidence="1">
    <location>
        <begin position="36"/>
        <end position="51"/>
    </location>
</feature>
<dbReference type="OrthoDB" id="10460894at2759"/>
<name>A0A8E2JBK5_9PEZI</name>
<evidence type="ECO:0000313" key="3">
    <source>
        <dbReference type="Proteomes" id="UP000250266"/>
    </source>
</evidence>
<proteinExistence type="predicted"/>
<sequence>MASEKTSDPSALAGRLATKEAQPPTLKMQSLNMVDQNEDVVEDDDDDDDGDGEIEYLWKEVGSPFIKWLDDEITTFRKNKPSSPVFTRHQTLWQDFFSNLVQQLEANGSASHQLTTPPMPEVEIELLDSLHGRGCPCCLESDRPEEGRLFTLKEESGITKSVFLRLLRDKMYGEEDVKKYQYFQDVFEGGLVITGFNWMTGSPNGELWGVRPSKFPRLYFLCDGNRRASS</sequence>
<protein>
    <submittedName>
        <fullName evidence="2">Uncharacterized protein</fullName>
    </submittedName>
</protein>
<accession>A0A8E2JBK5</accession>
<dbReference type="EMBL" id="KV745203">
    <property type="protein sequence ID" value="OCK76514.1"/>
    <property type="molecule type" value="Genomic_DNA"/>
</dbReference>